<dbReference type="Proteomes" id="UP000242519">
    <property type="component" value="Unassembled WGS sequence"/>
</dbReference>
<feature type="compositionally biased region" description="Polar residues" evidence="1">
    <location>
        <begin position="295"/>
        <end position="321"/>
    </location>
</feature>
<reference evidence="4 5" key="1">
    <citation type="submission" date="2017-04" db="EMBL/GenBank/DDBJ databases">
        <title>Draft genome sequence of Marssonina coronaria NL1: causal agent of apple blotch.</title>
        <authorList>
            <person name="Cheng Q."/>
        </authorList>
    </citation>
    <scope>NUCLEOTIDE SEQUENCE [LARGE SCALE GENOMIC DNA]</scope>
    <source>
        <strain evidence="4 5">NL1</strain>
    </source>
</reference>
<organism evidence="4 5">
    <name type="scientific">Diplocarpon coronariae</name>
    <dbReference type="NCBI Taxonomy" id="2795749"/>
    <lineage>
        <taxon>Eukaryota</taxon>
        <taxon>Fungi</taxon>
        <taxon>Dikarya</taxon>
        <taxon>Ascomycota</taxon>
        <taxon>Pezizomycotina</taxon>
        <taxon>Leotiomycetes</taxon>
        <taxon>Helotiales</taxon>
        <taxon>Drepanopezizaceae</taxon>
        <taxon>Diplocarpon</taxon>
    </lineage>
</organism>
<dbReference type="Gene3D" id="2.60.120.1160">
    <property type="match status" value="1"/>
</dbReference>
<comment type="caution">
    <text evidence="4">The sequence shown here is derived from an EMBL/GenBank/DDBJ whole genome shotgun (WGS) entry which is preliminary data.</text>
</comment>
<evidence type="ECO:0000313" key="5">
    <source>
        <dbReference type="Proteomes" id="UP000242519"/>
    </source>
</evidence>
<accession>A0A218ZH11</accession>
<sequence>MGLRSTYASLLAMASAAAAQNCPLAFDGRVPAGSTPAFFDTDASPFSTGYVKGANVNFSQLVELPTVPPSLFDAADNSLAVEVTIDDKSIFTPTPDNVQVGFRRAELQIDSNNGTDASTTGIKTLHFSVRKDPARPLNTSHEYQLVFLEDASYSTNQFVLKTGTIDGQPAGQNPDLLVLVANVNVKPIVNLFNTTFTENVWHNFGLTLDFTANTTTVLYSTDSTPLSLVNGPVANDVSGQGQFHFGVLKKPTGSNLTDVTKQGFQPAGIDEGVVYGAIFMEDSTGGCVSLGPDGSKNTTSTPPATYQPNVGTPATTYRPSATTPPTNNDNNGDDDPEC</sequence>
<dbReference type="InParanoid" id="A0A218ZH11"/>
<dbReference type="PANTHER" id="PTHR34612:SF2">
    <property type="entry name" value="GLYCOSIDE HYDROLASE 131 CATALYTIC N-TERMINAL DOMAIN-CONTAINING PROTEIN"/>
    <property type="match status" value="1"/>
</dbReference>
<evidence type="ECO:0000256" key="1">
    <source>
        <dbReference type="SAM" id="MobiDB-lite"/>
    </source>
</evidence>
<gene>
    <name evidence="4" type="ORF">B2J93_4847</name>
</gene>
<keyword evidence="5" id="KW-1185">Reference proteome</keyword>
<protein>
    <recommendedName>
        <fullName evidence="3">Glycoside hydrolase 131 catalytic N-terminal domain-containing protein</fullName>
    </recommendedName>
</protein>
<evidence type="ECO:0000313" key="4">
    <source>
        <dbReference type="EMBL" id="OWP07339.1"/>
    </source>
</evidence>
<dbReference type="PANTHER" id="PTHR34612">
    <property type="entry name" value="GH131_N DOMAIN-CONTAINING PROTEIN"/>
    <property type="match status" value="1"/>
</dbReference>
<dbReference type="OrthoDB" id="5283326at2759"/>
<evidence type="ECO:0000256" key="2">
    <source>
        <dbReference type="SAM" id="SignalP"/>
    </source>
</evidence>
<proteinExistence type="predicted"/>
<feature type="chain" id="PRO_5013166152" description="Glycoside hydrolase 131 catalytic N-terminal domain-containing protein" evidence="2">
    <location>
        <begin position="20"/>
        <end position="338"/>
    </location>
</feature>
<feature type="signal peptide" evidence="2">
    <location>
        <begin position="1"/>
        <end position="19"/>
    </location>
</feature>
<dbReference type="AlphaFoldDB" id="A0A218ZH11"/>
<evidence type="ECO:0000259" key="3">
    <source>
        <dbReference type="Pfam" id="PF18271"/>
    </source>
</evidence>
<dbReference type="Pfam" id="PF18271">
    <property type="entry name" value="GH131_N"/>
    <property type="match status" value="1"/>
</dbReference>
<name>A0A218ZH11_9HELO</name>
<feature type="region of interest" description="Disordered" evidence="1">
    <location>
        <begin position="289"/>
        <end position="338"/>
    </location>
</feature>
<feature type="domain" description="Glycoside hydrolase 131 catalytic N-terminal" evidence="3">
    <location>
        <begin position="25"/>
        <end position="286"/>
    </location>
</feature>
<dbReference type="InterPro" id="IPR041524">
    <property type="entry name" value="GH131_N"/>
</dbReference>
<keyword evidence="2" id="KW-0732">Signal</keyword>
<dbReference type="EMBL" id="MZNU01000008">
    <property type="protein sequence ID" value="OWP07339.1"/>
    <property type="molecule type" value="Genomic_DNA"/>
</dbReference>
<dbReference type="STRING" id="503106.A0A218ZH11"/>